<dbReference type="Proteomes" id="UP000242972">
    <property type="component" value="Unassembled WGS sequence"/>
</dbReference>
<evidence type="ECO:0000256" key="1">
    <source>
        <dbReference type="SAM" id="Phobius"/>
    </source>
</evidence>
<dbReference type="AlphaFoldDB" id="A0A2T2XJJ9"/>
<feature type="transmembrane region" description="Helical" evidence="1">
    <location>
        <begin position="165"/>
        <end position="185"/>
    </location>
</feature>
<proteinExistence type="predicted"/>
<reference evidence="2 3" key="1">
    <citation type="journal article" date="2014" name="BMC Genomics">
        <title>Comparison of environmental and isolate Sulfobacillus genomes reveals diverse carbon, sulfur, nitrogen, and hydrogen metabolisms.</title>
        <authorList>
            <person name="Justice N.B."/>
            <person name="Norman A."/>
            <person name="Brown C.T."/>
            <person name="Singh A."/>
            <person name="Thomas B.C."/>
            <person name="Banfield J.F."/>
        </authorList>
    </citation>
    <scope>NUCLEOTIDE SEQUENCE [LARGE SCALE GENOMIC DNA]</scope>
    <source>
        <strain evidence="2">AMDSBA4</strain>
    </source>
</reference>
<keyword evidence="1" id="KW-0812">Transmembrane</keyword>
<evidence type="ECO:0008006" key="4">
    <source>
        <dbReference type="Google" id="ProtNLM"/>
    </source>
</evidence>
<organism evidence="2 3">
    <name type="scientific">Sulfobacillus benefaciens</name>
    <dbReference type="NCBI Taxonomy" id="453960"/>
    <lineage>
        <taxon>Bacteria</taxon>
        <taxon>Bacillati</taxon>
        <taxon>Bacillota</taxon>
        <taxon>Clostridia</taxon>
        <taxon>Eubacteriales</taxon>
        <taxon>Clostridiales Family XVII. Incertae Sedis</taxon>
        <taxon>Sulfobacillus</taxon>
    </lineage>
</organism>
<evidence type="ECO:0000313" key="3">
    <source>
        <dbReference type="Proteomes" id="UP000242972"/>
    </source>
</evidence>
<keyword evidence="1" id="KW-0472">Membrane</keyword>
<keyword evidence="1" id="KW-1133">Transmembrane helix</keyword>
<evidence type="ECO:0000313" key="2">
    <source>
        <dbReference type="EMBL" id="PSR34669.1"/>
    </source>
</evidence>
<comment type="caution">
    <text evidence="2">The sequence shown here is derived from an EMBL/GenBank/DDBJ whole genome shotgun (WGS) entry which is preliminary data.</text>
</comment>
<feature type="transmembrane region" description="Helical" evidence="1">
    <location>
        <begin position="42"/>
        <end position="62"/>
    </location>
</feature>
<name>A0A2T2XJJ9_9FIRM</name>
<feature type="transmembrane region" description="Helical" evidence="1">
    <location>
        <begin position="68"/>
        <end position="91"/>
    </location>
</feature>
<accession>A0A2T2XJJ9</accession>
<feature type="transmembrane region" description="Helical" evidence="1">
    <location>
        <begin position="112"/>
        <end position="129"/>
    </location>
</feature>
<gene>
    <name evidence="2" type="ORF">C7B46_04330</name>
</gene>
<feature type="transmembrane region" description="Helical" evidence="1">
    <location>
        <begin position="135"/>
        <end position="153"/>
    </location>
</feature>
<sequence length="192" mass="21548">MNRFSPRRQPPQAAGLWYQFIRSPLAVDRLLIRHPGAALQTFYWSNLLWTAFIVSLGQVFSIPFPDRAFLHGIYGFILVLLGGVILLYPGMMVMDTISTRLGIYSHDATRRAILMAMSPWFIVIGAAFVLSPTFIVPAISLIVAMYVLVSGLVHGQRITWRDAAVTTAGLAIMLVGVLWIMFWLFGWDIYAV</sequence>
<dbReference type="EMBL" id="PXYW01000007">
    <property type="protein sequence ID" value="PSR34669.1"/>
    <property type="molecule type" value="Genomic_DNA"/>
</dbReference>
<protein>
    <recommendedName>
        <fullName evidence="4">Yip1 domain-containing protein</fullName>
    </recommendedName>
</protein>